<accession>A0A4P6ZG44</accession>
<feature type="domain" description="Secretion system C-terminal sorting" evidence="3">
    <location>
        <begin position="201"/>
        <end position="253"/>
    </location>
</feature>
<organism evidence="4 5">
    <name type="scientific">Chryseobacterium salivictor</name>
    <dbReference type="NCBI Taxonomy" id="2547600"/>
    <lineage>
        <taxon>Bacteria</taxon>
        <taxon>Pseudomonadati</taxon>
        <taxon>Bacteroidota</taxon>
        <taxon>Flavobacteriia</taxon>
        <taxon>Flavobacteriales</taxon>
        <taxon>Weeksellaceae</taxon>
        <taxon>Chryseobacterium group</taxon>
        <taxon>Chryseobacterium</taxon>
    </lineage>
</organism>
<feature type="chain" id="PRO_5020650185" description="Secretion system C-terminal sorting domain-containing protein" evidence="2">
    <location>
        <begin position="19"/>
        <end position="255"/>
    </location>
</feature>
<dbReference type="Pfam" id="PF18962">
    <property type="entry name" value="Por_Secre_tail"/>
    <property type="match status" value="1"/>
</dbReference>
<protein>
    <recommendedName>
        <fullName evidence="3">Secretion system C-terminal sorting domain-containing protein</fullName>
    </recommendedName>
</protein>
<feature type="signal peptide" evidence="2">
    <location>
        <begin position="1"/>
        <end position="18"/>
    </location>
</feature>
<evidence type="ECO:0000313" key="4">
    <source>
        <dbReference type="EMBL" id="QBO58601.1"/>
    </source>
</evidence>
<gene>
    <name evidence="4" type="ORF">NBC122_01786</name>
</gene>
<dbReference type="RefSeq" id="WP_133440017.1">
    <property type="nucleotide sequence ID" value="NZ_CP037954.1"/>
</dbReference>
<dbReference type="InterPro" id="IPR026444">
    <property type="entry name" value="Secre_tail"/>
</dbReference>
<dbReference type="NCBIfam" id="TIGR04183">
    <property type="entry name" value="Por_Secre_tail"/>
    <property type="match status" value="1"/>
</dbReference>
<dbReference type="AlphaFoldDB" id="A0A4P6ZG44"/>
<proteinExistence type="predicted"/>
<dbReference type="EMBL" id="CP037954">
    <property type="protein sequence ID" value="QBO58601.1"/>
    <property type="molecule type" value="Genomic_DNA"/>
</dbReference>
<evidence type="ECO:0000313" key="5">
    <source>
        <dbReference type="Proteomes" id="UP000294419"/>
    </source>
</evidence>
<evidence type="ECO:0000256" key="1">
    <source>
        <dbReference type="ARBA" id="ARBA00022729"/>
    </source>
</evidence>
<dbReference type="Proteomes" id="UP000294419">
    <property type="component" value="Chromosome"/>
</dbReference>
<dbReference type="KEGG" id="csal:NBC122_01786"/>
<evidence type="ECO:0000259" key="3">
    <source>
        <dbReference type="Pfam" id="PF18962"/>
    </source>
</evidence>
<evidence type="ECO:0000256" key="2">
    <source>
        <dbReference type="SAM" id="SignalP"/>
    </source>
</evidence>
<sequence>MKKIFTILGVSAAMFASAQTNLFAGSDFNDWTVFESSLGFALKSGEQSVNGGIGGTSALKITDNATAQNIYVMTANKNMNTSGVKYITVKFKGVSGGISFNAGDKFFNVPSGTSADITLQSSGANSYTGSINAADWITVTLDVSDVSWSTNSFSIKLQKSSTNALFVDDIKGSATLAVGDIKATKANLVKNTVVNNEIIFGEASKVSVVNMNGQVVKTANATENSRLNISELPKGMYIVSGTVNGKAVSQKIIKK</sequence>
<dbReference type="Gene3D" id="2.60.120.260">
    <property type="entry name" value="Galactose-binding domain-like"/>
    <property type="match status" value="1"/>
</dbReference>
<dbReference type="OrthoDB" id="1465721at2"/>
<name>A0A4P6ZG44_9FLAO</name>
<keyword evidence="5" id="KW-1185">Reference proteome</keyword>
<keyword evidence="1 2" id="KW-0732">Signal</keyword>
<reference evidence="4 5" key="1">
    <citation type="submission" date="2019-03" db="EMBL/GenBank/DDBJ databases">
        <authorList>
            <person name="Kim H."/>
            <person name="Yu S.-M."/>
        </authorList>
    </citation>
    <scope>NUCLEOTIDE SEQUENCE [LARGE SCALE GENOMIC DNA]</scope>
    <source>
        <strain evidence="4 5">NBC122</strain>
    </source>
</reference>